<gene>
    <name evidence="1" type="ORF">OLEA9_A086188</name>
</gene>
<evidence type="ECO:0000313" key="2">
    <source>
        <dbReference type="Proteomes" id="UP000594638"/>
    </source>
</evidence>
<comment type="caution">
    <text evidence="1">The sequence shown here is derived from an EMBL/GenBank/DDBJ whole genome shotgun (WGS) entry which is preliminary data.</text>
</comment>
<dbReference type="EMBL" id="CACTIH010000028">
    <property type="protein sequence ID" value="CAA2936488.1"/>
    <property type="molecule type" value="Genomic_DNA"/>
</dbReference>
<dbReference type="Proteomes" id="UP000594638">
    <property type="component" value="Unassembled WGS sequence"/>
</dbReference>
<dbReference type="AlphaFoldDB" id="A0A8S0PHB1"/>
<name>A0A8S0PHB1_OLEEU</name>
<proteinExistence type="predicted"/>
<keyword evidence="2" id="KW-1185">Reference proteome</keyword>
<protein>
    <submittedName>
        <fullName evidence="1">Uncharacterized protein</fullName>
    </submittedName>
</protein>
<reference evidence="1 2" key="1">
    <citation type="submission" date="2019-12" db="EMBL/GenBank/DDBJ databases">
        <authorList>
            <person name="Alioto T."/>
            <person name="Alioto T."/>
            <person name="Gomez Garrido J."/>
        </authorList>
    </citation>
    <scope>NUCLEOTIDE SEQUENCE [LARGE SCALE GENOMIC DNA]</scope>
</reference>
<accession>A0A8S0PHB1</accession>
<sequence length="134" mass="14827">MGKLHTSRSLKITIHNQGKKFISSKTRRPAYPNNLAPNRAGDHRAWTATMRSVAVDHLLQELYVAVVSSLQSFASHLLRDSTFSVVFMLGSLWRCLDPRVAAMNCARPQIFVAATNCARPLIFVAAAMRTASTN</sequence>
<organism evidence="1 2">
    <name type="scientific">Olea europaea subsp. europaea</name>
    <dbReference type="NCBI Taxonomy" id="158383"/>
    <lineage>
        <taxon>Eukaryota</taxon>
        <taxon>Viridiplantae</taxon>
        <taxon>Streptophyta</taxon>
        <taxon>Embryophyta</taxon>
        <taxon>Tracheophyta</taxon>
        <taxon>Spermatophyta</taxon>
        <taxon>Magnoliopsida</taxon>
        <taxon>eudicotyledons</taxon>
        <taxon>Gunneridae</taxon>
        <taxon>Pentapetalae</taxon>
        <taxon>asterids</taxon>
        <taxon>lamiids</taxon>
        <taxon>Lamiales</taxon>
        <taxon>Oleaceae</taxon>
        <taxon>Oleeae</taxon>
        <taxon>Olea</taxon>
    </lineage>
</organism>
<dbReference type="Gramene" id="OE9A086188T1">
    <property type="protein sequence ID" value="OE9A086188C1"/>
    <property type="gene ID" value="OE9A086188"/>
</dbReference>
<evidence type="ECO:0000313" key="1">
    <source>
        <dbReference type="EMBL" id="CAA2936488.1"/>
    </source>
</evidence>